<feature type="region of interest" description="Disordered" evidence="1">
    <location>
        <begin position="27"/>
        <end position="48"/>
    </location>
</feature>
<feature type="compositionally biased region" description="Low complexity" evidence="1">
    <location>
        <begin position="27"/>
        <end position="36"/>
    </location>
</feature>
<organism evidence="2 3">
    <name type="scientific">Pseudokineococcus marinus</name>
    <dbReference type="NCBI Taxonomy" id="351215"/>
    <lineage>
        <taxon>Bacteria</taxon>
        <taxon>Bacillati</taxon>
        <taxon>Actinomycetota</taxon>
        <taxon>Actinomycetes</taxon>
        <taxon>Kineosporiales</taxon>
        <taxon>Kineosporiaceae</taxon>
        <taxon>Pseudokineococcus</taxon>
    </lineage>
</organism>
<accession>A0A849BRW7</accession>
<evidence type="ECO:0000313" key="3">
    <source>
        <dbReference type="Proteomes" id="UP000555552"/>
    </source>
</evidence>
<keyword evidence="3" id="KW-1185">Reference proteome</keyword>
<evidence type="ECO:0000313" key="2">
    <source>
        <dbReference type="EMBL" id="NNH24285.1"/>
    </source>
</evidence>
<proteinExistence type="predicted"/>
<comment type="caution">
    <text evidence="2">The sequence shown here is derived from an EMBL/GenBank/DDBJ whole genome shotgun (WGS) entry which is preliminary data.</text>
</comment>
<gene>
    <name evidence="2" type="ORF">HLB09_14550</name>
</gene>
<evidence type="ECO:0000256" key="1">
    <source>
        <dbReference type="SAM" id="MobiDB-lite"/>
    </source>
</evidence>
<dbReference type="EMBL" id="JABEMA010000307">
    <property type="protein sequence ID" value="NNH24285.1"/>
    <property type="molecule type" value="Genomic_DNA"/>
</dbReference>
<sequence length="132" mass="13158">MSTGDTPADAARRELRRCLDRIAALGPGRLVRPGPGASAGGASGGPVGVEAVGSGAAARPVDVVRPVLQHLADAGADLEGEPRRAVPELGAHALGDQLAVLAGDVLAAADARGDDAAVVDLHDRLVALRRAL</sequence>
<feature type="compositionally biased region" description="Gly residues" evidence="1">
    <location>
        <begin position="37"/>
        <end position="47"/>
    </location>
</feature>
<dbReference type="RefSeq" id="WP_171204045.1">
    <property type="nucleotide sequence ID" value="NZ_BAAANP010000041.1"/>
</dbReference>
<name>A0A849BRW7_9ACTN</name>
<dbReference type="AlphaFoldDB" id="A0A849BRW7"/>
<reference evidence="2 3" key="1">
    <citation type="submission" date="2020-05" db="EMBL/GenBank/DDBJ databases">
        <title>MicrobeNet Type strains.</title>
        <authorList>
            <person name="Nicholson A.C."/>
        </authorList>
    </citation>
    <scope>NUCLEOTIDE SEQUENCE [LARGE SCALE GENOMIC DNA]</scope>
    <source>
        <strain evidence="2 3">JCM 14547</strain>
    </source>
</reference>
<protein>
    <submittedName>
        <fullName evidence="2">Uncharacterized protein</fullName>
    </submittedName>
</protein>
<dbReference type="Proteomes" id="UP000555552">
    <property type="component" value="Unassembled WGS sequence"/>
</dbReference>